<evidence type="ECO:0000259" key="1">
    <source>
        <dbReference type="Pfam" id="PF02538"/>
    </source>
</evidence>
<dbReference type="InterPro" id="IPR003692">
    <property type="entry name" value="Hydantoinase_B"/>
</dbReference>
<dbReference type="InterPro" id="IPR045079">
    <property type="entry name" value="Oxoprolinase-like"/>
</dbReference>
<evidence type="ECO:0000313" key="3">
    <source>
        <dbReference type="Proteomes" id="UP001596122"/>
    </source>
</evidence>
<sequence length="625" mass="68503">MARIIETATEPVARVDVDVVTLDLVENALRNARYEMDEVLFRTALSPGIREQHDEFPLIGDPEGKMVVGQFGLSIPDFLDNYDGTIEEGDVLLTSDPYSCGAAISHANDWLVVMPVFHEGRVVGWASMFGHMSDVGGKTASSMPTDARTIYEEGVVIPPFKLYRKGELAEEALEIILNQVRKPDWNRADLNGIVAACRTAGRRIQEMCDRFGTDTYLSALDALLQRNHDAMRTLLAMVFEDGRTISFTDYICDDGVGFGPYELKLSLTRHGDKVVLDFTGSSPQAAGPINYYINENLIRMFFGIYMITVADPQILWNDGFYPLVDVVIPEDSFWKPRFPAALSGRNHGIGRVFDLLGGLLGQTNPQLMNAAGFSSSPHFMYSGRYSSGDQKGEWFQLYSIGFGGIPGRPMGDGPDGHSLWPSFTNIPCEYLESYYPLRIEKWETVTDTGGAGLHRGGNGVDVAYRFLSDGEIAIHDDRWLTYPWGVLGGEPGARGTKWVERLDGTREVLPSKCHDVPVRAGEVLHFVTWGGGGWGDPLERDPALVALEVRRGLVSVEGARRYGVVCSEAGDVDADATAALRDELRAGRPAEVPIVNSGPPLEEILANALEETGLPAPSPPVGLRA</sequence>
<comment type="caution">
    <text evidence="2">The sequence shown here is derived from an EMBL/GenBank/DDBJ whole genome shotgun (WGS) entry which is preliminary data.</text>
</comment>
<dbReference type="Proteomes" id="UP001596122">
    <property type="component" value="Unassembled WGS sequence"/>
</dbReference>
<evidence type="ECO:0000313" key="2">
    <source>
        <dbReference type="EMBL" id="MFC5382579.1"/>
    </source>
</evidence>
<keyword evidence="3" id="KW-1185">Reference proteome</keyword>
<feature type="domain" description="Hydantoinase B/oxoprolinase" evidence="1">
    <location>
        <begin position="18"/>
        <end position="537"/>
    </location>
</feature>
<protein>
    <submittedName>
        <fullName evidence="2">Hydantoinase B/oxoprolinase family protein</fullName>
    </submittedName>
</protein>
<gene>
    <name evidence="2" type="ORF">ACFPJ6_17585</name>
</gene>
<reference evidence="3" key="1">
    <citation type="journal article" date="2019" name="Int. J. Syst. Evol. Microbiol.">
        <title>The Global Catalogue of Microorganisms (GCM) 10K type strain sequencing project: providing services to taxonomists for standard genome sequencing and annotation.</title>
        <authorList>
            <consortium name="The Broad Institute Genomics Platform"/>
            <consortium name="The Broad Institute Genome Sequencing Center for Infectious Disease"/>
            <person name="Wu L."/>
            <person name="Ma J."/>
        </authorList>
    </citation>
    <scope>NUCLEOTIDE SEQUENCE [LARGE SCALE GENOMIC DNA]</scope>
    <source>
        <strain evidence="3">CCUG 43114</strain>
    </source>
</reference>
<dbReference type="Pfam" id="PF02538">
    <property type="entry name" value="Hydantoinase_B"/>
    <property type="match status" value="1"/>
</dbReference>
<dbReference type="EMBL" id="JBHSLD010000028">
    <property type="protein sequence ID" value="MFC5382579.1"/>
    <property type="molecule type" value="Genomic_DNA"/>
</dbReference>
<name>A0ABW0GTK8_9MICO</name>
<proteinExistence type="predicted"/>
<organism evidence="2 3">
    <name type="scientific">Aquipuribacter nitratireducens</name>
    <dbReference type="NCBI Taxonomy" id="650104"/>
    <lineage>
        <taxon>Bacteria</taxon>
        <taxon>Bacillati</taxon>
        <taxon>Actinomycetota</taxon>
        <taxon>Actinomycetes</taxon>
        <taxon>Micrococcales</taxon>
        <taxon>Intrasporangiaceae</taxon>
        <taxon>Aquipuribacter</taxon>
    </lineage>
</organism>
<dbReference type="PANTHER" id="PTHR11365">
    <property type="entry name" value="5-OXOPROLINASE RELATED"/>
    <property type="match status" value="1"/>
</dbReference>
<dbReference type="PANTHER" id="PTHR11365:SF23">
    <property type="entry name" value="HYPOTHETICAL 5-OXOPROLINASE (EUROFUNG)-RELATED"/>
    <property type="match status" value="1"/>
</dbReference>
<dbReference type="RefSeq" id="WP_340270221.1">
    <property type="nucleotide sequence ID" value="NZ_JBBEOG010000006.1"/>
</dbReference>
<accession>A0ABW0GTK8</accession>